<name>A0A6N7IP47_9FIRM</name>
<dbReference type="Proteomes" id="UP000441717">
    <property type="component" value="Unassembled WGS sequence"/>
</dbReference>
<sequence length="92" mass="10318">MAKGEGIERGGDARSTNVARYFLERAEVAIRKQEYSYERKKALSVFHRYVWKQVAVSDSLPALIAIAGEMHRIVDTETGTEVFRSAPGSLPF</sequence>
<gene>
    <name evidence="1" type="ORF">GFC01_05915</name>
</gene>
<dbReference type="EMBL" id="WHYR01000012">
    <property type="protein sequence ID" value="MQL51805.1"/>
    <property type="molecule type" value="Genomic_DNA"/>
</dbReference>
<dbReference type="RefSeq" id="WP_152945742.1">
    <property type="nucleotide sequence ID" value="NZ_WHYR01000012.1"/>
</dbReference>
<accession>A0A6N7IP47</accession>
<reference evidence="1 2" key="1">
    <citation type="submission" date="2019-10" db="EMBL/GenBank/DDBJ databases">
        <title>Comparative genomics of sulfur disproportionating microorganisms.</title>
        <authorList>
            <person name="Ward L.M."/>
            <person name="Bertran E."/>
            <person name="Johnston D."/>
        </authorList>
    </citation>
    <scope>NUCLEOTIDE SEQUENCE [LARGE SCALE GENOMIC DNA]</scope>
    <source>
        <strain evidence="1 2">DSM 14055</strain>
    </source>
</reference>
<evidence type="ECO:0000313" key="1">
    <source>
        <dbReference type="EMBL" id="MQL51805.1"/>
    </source>
</evidence>
<organism evidence="1 2">
    <name type="scientific">Desulfofundulus thermobenzoicus</name>
    <dbReference type="NCBI Taxonomy" id="29376"/>
    <lineage>
        <taxon>Bacteria</taxon>
        <taxon>Bacillati</taxon>
        <taxon>Bacillota</taxon>
        <taxon>Clostridia</taxon>
        <taxon>Eubacteriales</taxon>
        <taxon>Peptococcaceae</taxon>
        <taxon>Desulfofundulus</taxon>
    </lineage>
</organism>
<evidence type="ECO:0000313" key="2">
    <source>
        <dbReference type="Proteomes" id="UP000441717"/>
    </source>
</evidence>
<protein>
    <submittedName>
        <fullName evidence="1">Uncharacterized protein</fullName>
    </submittedName>
</protein>
<dbReference type="AlphaFoldDB" id="A0A6N7IP47"/>
<proteinExistence type="predicted"/>
<keyword evidence="2" id="KW-1185">Reference proteome</keyword>
<comment type="caution">
    <text evidence="1">The sequence shown here is derived from an EMBL/GenBank/DDBJ whole genome shotgun (WGS) entry which is preliminary data.</text>
</comment>